<gene>
    <name evidence="1" type="ORF">Gohar_010283</name>
</gene>
<dbReference type="AlphaFoldDB" id="A0A7J9GQD8"/>
<dbReference type="Proteomes" id="UP000593560">
    <property type="component" value="Unassembled WGS sequence"/>
</dbReference>
<organism evidence="1 2">
    <name type="scientific">Gossypium harknessii</name>
    <dbReference type="NCBI Taxonomy" id="34285"/>
    <lineage>
        <taxon>Eukaryota</taxon>
        <taxon>Viridiplantae</taxon>
        <taxon>Streptophyta</taxon>
        <taxon>Embryophyta</taxon>
        <taxon>Tracheophyta</taxon>
        <taxon>Spermatophyta</taxon>
        <taxon>Magnoliopsida</taxon>
        <taxon>eudicotyledons</taxon>
        <taxon>Gunneridae</taxon>
        <taxon>Pentapetalae</taxon>
        <taxon>rosids</taxon>
        <taxon>malvids</taxon>
        <taxon>Malvales</taxon>
        <taxon>Malvaceae</taxon>
        <taxon>Malvoideae</taxon>
        <taxon>Gossypium</taxon>
    </lineage>
</organism>
<keyword evidence="2" id="KW-1185">Reference proteome</keyword>
<protein>
    <submittedName>
        <fullName evidence="1">Uncharacterized protein</fullName>
    </submittedName>
</protein>
<dbReference type="EMBL" id="JABFAD010000006">
    <property type="protein sequence ID" value="MBA0799793.1"/>
    <property type="molecule type" value="Genomic_DNA"/>
</dbReference>
<reference evidence="1 2" key="1">
    <citation type="journal article" date="2019" name="Genome Biol. Evol.">
        <title>Insights into the evolution of the New World diploid cottons (Gossypium, subgenus Houzingenia) based on genome sequencing.</title>
        <authorList>
            <person name="Grover C.E."/>
            <person name="Arick M.A. 2nd"/>
            <person name="Thrash A."/>
            <person name="Conover J.L."/>
            <person name="Sanders W.S."/>
            <person name="Peterson D.G."/>
            <person name="Frelichowski J.E."/>
            <person name="Scheffler J.A."/>
            <person name="Scheffler B.E."/>
            <person name="Wendel J.F."/>
        </authorList>
    </citation>
    <scope>NUCLEOTIDE SEQUENCE [LARGE SCALE GENOMIC DNA]</scope>
    <source>
        <strain evidence="1">0</strain>
        <tissue evidence="1">Leaf</tissue>
    </source>
</reference>
<evidence type="ECO:0000313" key="2">
    <source>
        <dbReference type="Proteomes" id="UP000593560"/>
    </source>
</evidence>
<comment type="caution">
    <text evidence="1">The sequence shown here is derived from an EMBL/GenBank/DDBJ whole genome shotgun (WGS) entry which is preliminary data.</text>
</comment>
<evidence type="ECO:0000313" key="1">
    <source>
        <dbReference type="EMBL" id="MBA0799793.1"/>
    </source>
</evidence>
<sequence length="75" mass="8699">MKIGGKSYVILGPYGLPQGRASKTVGRHDHVLLRKCYRRFIHICTSSSSANPLVVHPHIYWWYIHTSFFSHRYGL</sequence>
<accession>A0A7J9GQD8</accession>
<proteinExistence type="predicted"/>
<name>A0A7J9GQD8_9ROSI</name>